<name>A0AAE0H5T3_9PEZI</name>
<evidence type="ECO:0000256" key="1">
    <source>
        <dbReference type="SAM" id="MobiDB-lite"/>
    </source>
</evidence>
<keyword evidence="3" id="KW-1185">Reference proteome</keyword>
<dbReference type="EMBL" id="JAUEPN010000013">
    <property type="protein sequence ID" value="KAK3290443.1"/>
    <property type="molecule type" value="Genomic_DNA"/>
</dbReference>
<feature type="compositionally biased region" description="Low complexity" evidence="1">
    <location>
        <begin position="181"/>
        <end position="197"/>
    </location>
</feature>
<organism evidence="2 3">
    <name type="scientific">Chaetomium fimeti</name>
    <dbReference type="NCBI Taxonomy" id="1854472"/>
    <lineage>
        <taxon>Eukaryota</taxon>
        <taxon>Fungi</taxon>
        <taxon>Dikarya</taxon>
        <taxon>Ascomycota</taxon>
        <taxon>Pezizomycotina</taxon>
        <taxon>Sordariomycetes</taxon>
        <taxon>Sordariomycetidae</taxon>
        <taxon>Sordariales</taxon>
        <taxon>Chaetomiaceae</taxon>
        <taxon>Chaetomium</taxon>
    </lineage>
</organism>
<feature type="region of interest" description="Disordered" evidence="1">
    <location>
        <begin position="81"/>
        <end position="254"/>
    </location>
</feature>
<feature type="compositionally biased region" description="Pro residues" evidence="1">
    <location>
        <begin position="167"/>
        <end position="178"/>
    </location>
</feature>
<reference evidence="2" key="1">
    <citation type="journal article" date="2023" name="Mol. Phylogenet. Evol.">
        <title>Genome-scale phylogeny and comparative genomics of the fungal order Sordariales.</title>
        <authorList>
            <person name="Hensen N."/>
            <person name="Bonometti L."/>
            <person name="Westerberg I."/>
            <person name="Brannstrom I.O."/>
            <person name="Guillou S."/>
            <person name="Cros-Aarteil S."/>
            <person name="Calhoun S."/>
            <person name="Haridas S."/>
            <person name="Kuo A."/>
            <person name="Mondo S."/>
            <person name="Pangilinan J."/>
            <person name="Riley R."/>
            <person name="LaButti K."/>
            <person name="Andreopoulos B."/>
            <person name="Lipzen A."/>
            <person name="Chen C."/>
            <person name="Yan M."/>
            <person name="Daum C."/>
            <person name="Ng V."/>
            <person name="Clum A."/>
            <person name="Steindorff A."/>
            <person name="Ohm R.A."/>
            <person name="Martin F."/>
            <person name="Silar P."/>
            <person name="Natvig D.O."/>
            <person name="Lalanne C."/>
            <person name="Gautier V."/>
            <person name="Ament-Velasquez S.L."/>
            <person name="Kruys A."/>
            <person name="Hutchinson M.I."/>
            <person name="Powell A.J."/>
            <person name="Barry K."/>
            <person name="Miller A.N."/>
            <person name="Grigoriev I.V."/>
            <person name="Debuchy R."/>
            <person name="Gladieux P."/>
            <person name="Hiltunen Thoren M."/>
            <person name="Johannesson H."/>
        </authorList>
    </citation>
    <scope>NUCLEOTIDE SEQUENCE</scope>
    <source>
        <strain evidence="2">CBS 168.71</strain>
    </source>
</reference>
<dbReference type="GeneID" id="87841871"/>
<dbReference type="AlphaFoldDB" id="A0AAE0H5T3"/>
<protein>
    <submittedName>
        <fullName evidence="2">Uncharacterized protein</fullName>
    </submittedName>
</protein>
<sequence>MDLQSATAAELHRFLEASLRGTIWASRATLRTAQRVHAAVNGPASNLTGWEAGLCASLDEARRMGRLALDGAHLIHVALTRDPPPVDDGWEIIDDHHSSSEDEPTEINDGWDDNGALFDDEPLATGYTLAGGGSDGDSASDTDRPPSHHRVPSAPTPPQHNLHLPRDPPPSPPTPPQPIHQNPSTRTPNRPNPRQSNARPRSGQRRANHPQPPTPPPSRHPAHQHERPLASPSPVAAAAAADKARTTRPTSAPC</sequence>
<dbReference type="RefSeq" id="XP_062653957.1">
    <property type="nucleotide sequence ID" value="XM_062804923.1"/>
</dbReference>
<gene>
    <name evidence="2" type="ORF">B0H64DRAFT_412364</name>
</gene>
<proteinExistence type="predicted"/>
<comment type="caution">
    <text evidence="2">The sequence shown here is derived from an EMBL/GenBank/DDBJ whole genome shotgun (WGS) entry which is preliminary data.</text>
</comment>
<evidence type="ECO:0000313" key="2">
    <source>
        <dbReference type="EMBL" id="KAK3290443.1"/>
    </source>
</evidence>
<evidence type="ECO:0000313" key="3">
    <source>
        <dbReference type="Proteomes" id="UP001278766"/>
    </source>
</evidence>
<feature type="compositionally biased region" description="Acidic residues" evidence="1">
    <location>
        <begin position="101"/>
        <end position="122"/>
    </location>
</feature>
<reference evidence="2" key="2">
    <citation type="submission" date="2023-06" db="EMBL/GenBank/DDBJ databases">
        <authorList>
            <consortium name="Lawrence Berkeley National Laboratory"/>
            <person name="Haridas S."/>
            <person name="Hensen N."/>
            <person name="Bonometti L."/>
            <person name="Westerberg I."/>
            <person name="Brannstrom I.O."/>
            <person name="Guillou S."/>
            <person name="Cros-Aarteil S."/>
            <person name="Calhoun S."/>
            <person name="Kuo A."/>
            <person name="Mondo S."/>
            <person name="Pangilinan J."/>
            <person name="Riley R."/>
            <person name="Labutti K."/>
            <person name="Andreopoulos B."/>
            <person name="Lipzen A."/>
            <person name="Chen C."/>
            <person name="Yanf M."/>
            <person name="Daum C."/>
            <person name="Ng V."/>
            <person name="Clum A."/>
            <person name="Steindorff A."/>
            <person name="Ohm R."/>
            <person name="Martin F."/>
            <person name="Silar P."/>
            <person name="Natvig D."/>
            <person name="Lalanne C."/>
            <person name="Gautier V."/>
            <person name="Ament-Velasquez S.L."/>
            <person name="Kruys A."/>
            <person name="Hutchinson M.I."/>
            <person name="Powell A.J."/>
            <person name="Barry K."/>
            <person name="Miller A.N."/>
            <person name="Grigoriev I.V."/>
            <person name="Debuchy R."/>
            <person name="Gladieux P."/>
            <person name="Thoren M.H."/>
            <person name="Johannesson H."/>
        </authorList>
    </citation>
    <scope>NUCLEOTIDE SEQUENCE</scope>
    <source>
        <strain evidence="2">CBS 168.71</strain>
    </source>
</reference>
<accession>A0AAE0H5T3</accession>
<feature type="compositionally biased region" description="Pro residues" evidence="1">
    <location>
        <begin position="210"/>
        <end position="219"/>
    </location>
</feature>
<dbReference type="Proteomes" id="UP001278766">
    <property type="component" value="Unassembled WGS sequence"/>
</dbReference>